<accession>A0A1H9LXI5</accession>
<name>A0A1H9LXI5_9STRE</name>
<dbReference type="SUPFAM" id="SSF51445">
    <property type="entry name" value="(Trans)glycosidases"/>
    <property type="match status" value="1"/>
</dbReference>
<dbReference type="Gene3D" id="3.20.20.300">
    <property type="entry name" value="Glycoside hydrolase, family 3, N-terminal domain"/>
    <property type="match status" value="1"/>
</dbReference>
<dbReference type="InterPro" id="IPR013783">
    <property type="entry name" value="Ig-like_fold"/>
</dbReference>
<protein>
    <submittedName>
        <fullName evidence="4">Beta-glucosidase</fullName>
    </submittedName>
</protein>
<evidence type="ECO:0000259" key="3">
    <source>
        <dbReference type="SMART" id="SM01217"/>
    </source>
</evidence>
<sequence>MRRITENTVQDFEMKHIKLIKEVASETTLFLKQNGDFPLASASKIAAFGKGVRHTIKGGTGSGDVHVRDFETIEKALENAGFTVTSKKWLDSFDVVLKETQDKYYEETRAAAIKAGVNPMIYAFGQTSPDPVYDFELSGEGDTAIYVLSRISGEGSDRRNEKGDIKLSDEEIRDILKLNNQYDHFMLVLNVGGMVDLRPVLEVENILLLGQLGGPTGQVLSDVLLGKANPSGKLTMTWTTLEDYPSTDGFGDWNDTYYNEGIYVGYRYFDTVNKPVLFPFGYGLSYTDFEFKSEKIDVVNDDIKVTATVKNVGQCSGKEVLQLYVSLPSVELNQPYQTLAAFVKTPELSPEESADVVLSFKLSDLASFDQEKAAYILEKGDYILRLGNSSRHTEVIGRLQLDKTTIVRQVKNVAAVVDENFSEAQYQVVNRNESFENTPIFQISSDDISTEIVEYIRKNDELLSKGFVHWEDVLSGKYSLEDFTAQFSEEELARIALGHFDETQTDSSVLGSAAVSVAGGAGETSLMFKESHGLPSLVMADGPAGLRISSSYKIINGKIKSTGVSFGDDVIALLGPDLVTEQPSSEEINATEYYQPTTAIPIGTDLAQSFNLPLIELIGNLIAEEMTIHGVQLWLAPALNIMRSPLCGRNFEYYSEDPLVSGLVAAAITKGVQTHPGCGVTIKHYAANNQETNRYTSNSILSERALREIYLRGFEIVVKKANPASIMSSYNLINGQHINNRRDLMTDVLRDEWQFKGFVMTDWLITTPIMLNPNSKYKQASAAGCVLAGNDMTMPGMQSDMDNILEALHNESHPYHLTKADLQAAALSVLSVVKRLSV</sequence>
<dbReference type="Gene3D" id="2.60.40.10">
    <property type="entry name" value="Immunoglobulins"/>
    <property type="match status" value="1"/>
</dbReference>
<dbReference type="InterPro" id="IPR050288">
    <property type="entry name" value="Cellulose_deg_GH3"/>
</dbReference>
<organism evidence="4 5">
    <name type="scientific">Streptococcus gallolyticus</name>
    <dbReference type="NCBI Taxonomy" id="315405"/>
    <lineage>
        <taxon>Bacteria</taxon>
        <taxon>Bacillati</taxon>
        <taxon>Bacillota</taxon>
        <taxon>Bacilli</taxon>
        <taxon>Lactobacillales</taxon>
        <taxon>Streptococcaceae</taxon>
        <taxon>Streptococcus</taxon>
    </lineage>
</organism>
<comment type="similarity">
    <text evidence="1">Belongs to the glycosyl hydrolase 3 family.</text>
</comment>
<dbReference type="PANTHER" id="PTHR42715">
    <property type="entry name" value="BETA-GLUCOSIDASE"/>
    <property type="match status" value="1"/>
</dbReference>
<evidence type="ECO:0000313" key="4">
    <source>
        <dbReference type="EMBL" id="SER16176.1"/>
    </source>
</evidence>
<evidence type="ECO:0000256" key="1">
    <source>
        <dbReference type="ARBA" id="ARBA00005336"/>
    </source>
</evidence>
<dbReference type="InterPro" id="IPR026891">
    <property type="entry name" value="Fn3-like"/>
</dbReference>
<reference evidence="4 5" key="1">
    <citation type="submission" date="2016-10" db="EMBL/GenBank/DDBJ databases">
        <authorList>
            <person name="de Groot N.N."/>
        </authorList>
    </citation>
    <scope>NUCLEOTIDE SEQUENCE [LARGE SCALE GENOMIC DNA]</scope>
    <source>
        <strain evidence="4 5">VTM2R47</strain>
    </source>
</reference>
<dbReference type="Pfam" id="PF01915">
    <property type="entry name" value="Glyco_hydro_3_C"/>
    <property type="match status" value="1"/>
</dbReference>
<dbReference type="RefSeq" id="WP_081350138.1">
    <property type="nucleotide sequence ID" value="NZ_FOGM01000001.1"/>
</dbReference>
<dbReference type="EMBL" id="FOGM01000001">
    <property type="protein sequence ID" value="SER16176.1"/>
    <property type="molecule type" value="Genomic_DNA"/>
</dbReference>
<dbReference type="PRINTS" id="PR00133">
    <property type="entry name" value="GLHYDRLASE3"/>
</dbReference>
<dbReference type="GO" id="GO:0005975">
    <property type="term" value="P:carbohydrate metabolic process"/>
    <property type="evidence" value="ECO:0007669"/>
    <property type="project" value="InterPro"/>
</dbReference>
<proteinExistence type="inferred from homology"/>
<dbReference type="Pfam" id="PF14310">
    <property type="entry name" value="Fn3-like"/>
    <property type="match status" value="1"/>
</dbReference>
<dbReference type="SUPFAM" id="SSF52279">
    <property type="entry name" value="Beta-D-glucan exohydrolase, C-terminal domain"/>
    <property type="match status" value="1"/>
</dbReference>
<dbReference type="Proteomes" id="UP000182712">
    <property type="component" value="Unassembled WGS sequence"/>
</dbReference>
<evidence type="ECO:0000313" key="5">
    <source>
        <dbReference type="Proteomes" id="UP000182712"/>
    </source>
</evidence>
<dbReference type="InterPro" id="IPR001764">
    <property type="entry name" value="Glyco_hydro_3_N"/>
</dbReference>
<dbReference type="Pfam" id="PF00933">
    <property type="entry name" value="Glyco_hydro_3"/>
    <property type="match status" value="1"/>
</dbReference>
<dbReference type="AlphaFoldDB" id="A0A1H9LXI5"/>
<dbReference type="SMART" id="SM01217">
    <property type="entry name" value="Fn3_like"/>
    <property type="match status" value="1"/>
</dbReference>
<dbReference type="InterPro" id="IPR036962">
    <property type="entry name" value="Glyco_hydro_3_N_sf"/>
</dbReference>
<dbReference type="PANTHER" id="PTHR42715:SF10">
    <property type="entry name" value="BETA-GLUCOSIDASE"/>
    <property type="match status" value="1"/>
</dbReference>
<evidence type="ECO:0000256" key="2">
    <source>
        <dbReference type="ARBA" id="ARBA00022801"/>
    </source>
</evidence>
<dbReference type="Gene3D" id="3.40.50.1700">
    <property type="entry name" value="Glycoside hydrolase family 3 C-terminal domain"/>
    <property type="match status" value="1"/>
</dbReference>
<dbReference type="InterPro" id="IPR036881">
    <property type="entry name" value="Glyco_hydro_3_C_sf"/>
</dbReference>
<dbReference type="InterPro" id="IPR017853">
    <property type="entry name" value="GH"/>
</dbReference>
<feature type="domain" description="Fibronectin type III-like" evidence="3">
    <location>
        <begin position="319"/>
        <end position="390"/>
    </location>
</feature>
<dbReference type="InterPro" id="IPR002772">
    <property type="entry name" value="Glyco_hydro_3_C"/>
</dbReference>
<dbReference type="GO" id="GO:0004553">
    <property type="term" value="F:hydrolase activity, hydrolyzing O-glycosyl compounds"/>
    <property type="evidence" value="ECO:0007669"/>
    <property type="project" value="InterPro"/>
</dbReference>
<keyword evidence="2" id="KW-0378">Hydrolase</keyword>
<gene>
    <name evidence="4" type="ORF">SAMN04487840_101230</name>
</gene>